<gene>
    <name evidence="2" type="ORF">CGOC_LOCUS6299</name>
</gene>
<evidence type="ECO:0008006" key="4">
    <source>
        <dbReference type="Google" id="ProtNLM"/>
    </source>
</evidence>
<reference evidence="2 3" key="1">
    <citation type="submission" date="2018-11" db="EMBL/GenBank/DDBJ databases">
        <authorList>
            <consortium name="Pathogen Informatics"/>
        </authorList>
    </citation>
    <scope>NUCLEOTIDE SEQUENCE [LARGE SCALE GENOMIC DNA]</scope>
</reference>
<dbReference type="AlphaFoldDB" id="A0A3P6S543"/>
<evidence type="ECO:0000313" key="2">
    <source>
        <dbReference type="EMBL" id="VDK67269.1"/>
    </source>
</evidence>
<keyword evidence="1" id="KW-1133">Transmembrane helix</keyword>
<keyword evidence="3" id="KW-1185">Reference proteome</keyword>
<feature type="non-terminal residue" evidence="2">
    <location>
        <position position="126"/>
    </location>
</feature>
<feature type="transmembrane region" description="Helical" evidence="1">
    <location>
        <begin position="20"/>
        <end position="41"/>
    </location>
</feature>
<evidence type="ECO:0000256" key="1">
    <source>
        <dbReference type="SAM" id="Phobius"/>
    </source>
</evidence>
<dbReference type="InterPro" id="IPR019421">
    <property type="entry name" value="7TM_GPCR_serpentine_rcpt_Srd"/>
</dbReference>
<evidence type="ECO:0000313" key="3">
    <source>
        <dbReference type="Proteomes" id="UP000271889"/>
    </source>
</evidence>
<proteinExistence type="predicted"/>
<sequence length="126" mass="14330">MRFGYKSVLHYYKAFTMTASVVAHESILGIIFNSYVLTLIITQKHNSIKEYRILLGNSTCALLLLSLLTFFLQIRFVIVGDSLGYVALGPIRFLDTPRLALFCTALFLAIDFYAFMTIAMCMAYKF</sequence>
<dbReference type="Pfam" id="PF10317">
    <property type="entry name" value="7TM_GPCR_Srd"/>
    <property type="match status" value="1"/>
</dbReference>
<name>A0A3P6S543_CYLGO</name>
<keyword evidence="1" id="KW-0812">Transmembrane</keyword>
<dbReference type="EMBL" id="UYRV01020273">
    <property type="protein sequence ID" value="VDK67269.1"/>
    <property type="molecule type" value="Genomic_DNA"/>
</dbReference>
<dbReference type="Proteomes" id="UP000271889">
    <property type="component" value="Unassembled WGS sequence"/>
</dbReference>
<protein>
    <recommendedName>
        <fullName evidence="4">G-protein coupled receptors family 1 profile domain-containing protein</fullName>
    </recommendedName>
</protein>
<keyword evidence="1" id="KW-0472">Membrane</keyword>
<organism evidence="2 3">
    <name type="scientific">Cylicostephanus goldi</name>
    <name type="common">Nematode worm</name>
    <dbReference type="NCBI Taxonomy" id="71465"/>
    <lineage>
        <taxon>Eukaryota</taxon>
        <taxon>Metazoa</taxon>
        <taxon>Ecdysozoa</taxon>
        <taxon>Nematoda</taxon>
        <taxon>Chromadorea</taxon>
        <taxon>Rhabditida</taxon>
        <taxon>Rhabditina</taxon>
        <taxon>Rhabditomorpha</taxon>
        <taxon>Strongyloidea</taxon>
        <taxon>Strongylidae</taxon>
        <taxon>Cylicostephanus</taxon>
    </lineage>
</organism>
<accession>A0A3P6S543</accession>
<feature type="transmembrane region" description="Helical" evidence="1">
    <location>
        <begin position="53"/>
        <end position="79"/>
    </location>
</feature>
<feature type="transmembrane region" description="Helical" evidence="1">
    <location>
        <begin position="99"/>
        <end position="124"/>
    </location>
</feature>